<reference evidence="2" key="1">
    <citation type="submission" date="2014-05" db="EMBL/GenBank/DDBJ databases">
        <title>The transcriptome of the halophilic microalga Tetraselmis sp. GSL018 isolated from the Great Salt Lake, Utah.</title>
        <authorList>
            <person name="Jinkerson R.E."/>
            <person name="D'Adamo S."/>
            <person name="Posewitz M.C."/>
        </authorList>
    </citation>
    <scope>NUCLEOTIDE SEQUENCE</scope>
    <source>
        <strain evidence="2">GSL018</strain>
    </source>
</reference>
<dbReference type="EMBL" id="GBEZ01027585">
    <property type="protein sequence ID" value="JAC59745.1"/>
    <property type="molecule type" value="Transcribed_RNA"/>
</dbReference>
<gene>
    <name evidence="3" type="ORF">TSPGSL018_11670</name>
    <name evidence="2" type="ORF">TSPGSL018_30711</name>
</gene>
<dbReference type="EMBL" id="GBEZ01019315">
    <property type="protein sequence ID" value="JAC67227.1"/>
    <property type="molecule type" value="Transcribed_RNA"/>
</dbReference>
<accession>A0A061QMS2</accession>
<name>A0A061QMS2_9CHLO</name>
<protein>
    <submittedName>
        <fullName evidence="2">Uncharacterized protein</fullName>
    </submittedName>
</protein>
<evidence type="ECO:0000313" key="2">
    <source>
        <dbReference type="EMBL" id="JAC59745.1"/>
    </source>
</evidence>
<proteinExistence type="predicted"/>
<sequence length="191" mass="21728">MAMDFHAGHENQKIQNGKKLFCEKAHHQDWDYLKGIGPSAPQVGEKEETGFKPASFKTGWKAKKHEKDIDPYGQRISQENVSESWKSTCKQLRHERLQSWNTKNCFNPVSGHELDRGAVCWRPASDPWSHQRLGLKPVKPPGPTPEELAARMAAAGARRQLRADRIASDGLTESRRRRAATVRDNFDPFNM</sequence>
<feature type="region of interest" description="Disordered" evidence="1">
    <location>
        <begin position="153"/>
        <end position="191"/>
    </location>
</feature>
<dbReference type="AlphaFoldDB" id="A0A061QMS2"/>
<evidence type="ECO:0000256" key="1">
    <source>
        <dbReference type="SAM" id="MobiDB-lite"/>
    </source>
</evidence>
<organism evidence="2">
    <name type="scientific">Tetraselmis sp. GSL018</name>
    <dbReference type="NCBI Taxonomy" id="582737"/>
    <lineage>
        <taxon>Eukaryota</taxon>
        <taxon>Viridiplantae</taxon>
        <taxon>Chlorophyta</taxon>
        <taxon>core chlorophytes</taxon>
        <taxon>Chlorodendrophyceae</taxon>
        <taxon>Chlorodendrales</taxon>
        <taxon>Chlorodendraceae</taxon>
        <taxon>Tetraselmis</taxon>
    </lineage>
</organism>
<evidence type="ECO:0000313" key="3">
    <source>
        <dbReference type="EMBL" id="JAC67227.1"/>
    </source>
</evidence>